<gene>
    <name evidence="1" type="ORF">GNF68_13675</name>
    <name evidence="2" type="ORF">GNF79_13705</name>
    <name evidence="3" type="ORF">GNF81_14205</name>
</gene>
<dbReference type="Proteomes" id="UP001288778">
    <property type="component" value="Unassembled WGS sequence"/>
</dbReference>
<dbReference type="Proteomes" id="UP001291306">
    <property type="component" value="Unassembled WGS sequence"/>
</dbReference>
<evidence type="ECO:0000313" key="3">
    <source>
        <dbReference type="EMBL" id="MDZ5033909.1"/>
    </source>
</evidence>
<dbReference type="AlphaFoldDB" id="A0AAW9I821"/>
<dbReference type="Proteomes" id="UP001289066">
    <property type="component" value="Unassembled WGS sequence"/>
</dbReference>
<organism evidence="1 4">
    <name type="scientific">Clostridium perfringens</name>
    <dbReference type="NCBI Taxonomy" id="1502"/>
    <lineage>
        <taxon>Bacteria</taxon>
        <taxon>Bacillati</taxon>
        <taxon>Bacillota</taxon>
        <taxon>Clostridia</taxon>
        <taxon>Eubacteriales</taxon>
        <taxon>Clostridiaceae</taxon>
        <taxon>Clostridium</taxon>
    </lineage>
</organism>
<comment type="caution">
    <text evidence="1">The sequence shown here is derived from an EMBL/GenBank/DDBJ whole genome shotgun (WGS) entry which is preliminary data.</text>
</comment>
<protein>
    <submittedName>
        <fullName evidence="1">Uncharacterized protein</fullName>
    </submittedName>
</protein>
<evidence type="ECO:0000313" key="4">
    <source>
        <dbReference type="Proteomes" id="UP001288778"/>
    </source>
</evidence>
<dbReference type="EMBL" id="WNVC01000073">
    <property type="protein sequence ID" value="MDZ5000127.1"/>
    <property type="molecule type" value="Genomic_DNA"/>
</dbReference>
<proteinExistence type="predicted"/>
<accession>A0AAW9I821</accession>
<dbReference type="EMBL" id="WNVG01000081">
    <property type="protein sequence ID" value="MDZ5033909.1"/>
    <property type="molecule type" value="Genomic_DNA"/>
</dbReference>
<evidence type="ECO:0000313" key="1">
    <source>
        <dbReference type="EMBL" id="MDZ4910085.1"/>
    </source>
</evidence>
<dbReference type="EMBL" id="WNUI01000059">
    <property type="protein sequence ID" value="MDZ4910085.1"/>
    <property type="molecule type" value="Genomic_DNA"/>
</dbReference>
<reference evidence="1" key="1">
    <citation type="submission" date="2019-11" db="EMBL/GenBank/DDBJ databases">
        <title>Characterization of Clostridium perfringens isolates from swine manure treated agricultural soils.</title>
        <authorList>
            <person name="Wushke S.T."/>
        </authorList>
    </citation>
    <scope>NUCLEOTIDE SEQUENCE</scope>
    <source>
        <strain evidence="3">X15</strain>
        <strain evidence="2">X26</strain>
        <strain evidence="1">X94</strain>
    </source>
</reference>
<evidence type="ECO:0000313" key="2">
    <source>
        <dbReference type="EMBL" id="MDZ5000127.1"/>
    </source>
</evidence>
<sequence length="97" mass="11330">MGLFNKESKEDKQAKKIKQFMDRYQLEDLDEKDLIVLQRIATDLAGNSFFKTGMALSFAKAEEQAKVTYLSALTEQNWMIIRQLSRLNKNIEKLLEK</sequence>
<name>A0AAW9I821_CLOPF</name>
<dbReference type="RefSeq" id="WP_138289570.1">
    <property type="nucleotide sequence ID" value="NZ_CATNWK010000039.1"/>
</dbReference>